<feature type="transmembrane region" description="Helical" evidence="1">
    <location>
        <begin position="168"/>
        <end position="189"/>
    </location>
</feature>
<comment type="caution">
    <text evidence="2">The sequence shown here is derived from an EMBL/GenBank/DDBJ whole genome shotgun (WGS) entry which is preliminary data.</text>
</comment>
<dbReference type="OrthoDB" id="4945139at2"/>
<dbReference type="Proteomes" id="UP000305709">
    <property type="component" value="Unassembled WGS sequence"/>
</dbReference>
<keyword evidence="1" id="KW-1133">Transmembrane helix</keyword>
<sequence>MVAIERSLPETGLVITPRLVLGILTAVIAVLVGMHVKIHLCWYEDICGPSRSFDMTYGYLFDLGSELSVPTWFSTVQLAAVALALVVAGAFAPTGRWGWRLLSLLFVYLSVDEETDMHGFWSKHSAGIQVSDATEGFNWIIPGVLIVAAVAVAFLPWFLRLPSRTRKLFVTAAVIYVVGGLVMEGLGGLTADEHFSNPAYLAVATIEEALEMFGISVMLYAVLDYLRGQDLAVRIAD</sequence>
<organism evidence="2 3">
    <name type="scientific">Rubellimicrobium roseum</name>
    <dbReference type="NCBI Taxonomy" id="687525"/>
    <lineage>
        <taxon>Bacteria</taxon>
        <taxon>Pseudomonadati</taxon>
        <taxon>Pseudomonadota</taxon>
        <taxon>Alphaproteobacteria</taxon>
        <taxon>Rhodobacterales</taxon>
        <taxon>Roseobacteraceae</taxon>
        <taxon>Rubellimicrobium</taxon>
    </lineage>
</organism>
<feature type="transmembrane region" description="Helical" evidence="1">
    <location>
        <begin position="72"/>
        <end position="92"/>
    </location>
</feature>
<reference evidence="2 3" key="1">
    <citation type="submission" date="2019-06" db="EMBL/GenBank/DDBJ databases">
        <authorList>
            <person name="Jiang L."/>
        </authorList>
    </citation>
    <scope>NUCLEOTIDE SEQUENCE [LARGE SCALE GENOMIC DNA]</scope>
    <source>
        <strain evidence="2 3">YIM 48858</strain>
    </source>
</reference>
<protein>
    <recommendedName>
        <fullName evidence="4">DUF998 domain-containing protein</fullName>
    </recommendedName>
</protein>
<evidence type="ECO:0000313" key="2">
    <source>
        <dbReference type="EMBL" id="TNC71534.1"/>
    </source>
</evidence>
<feature type="transmembrane region" description="Helical" evidence="1">
    <location>
        <begin position="209"/>
        <end position="226"/>
    </location>
</feature>
<name>A0A5C4N9L6_9RHOB</name>
<keyword evidence="3" id="KW-1185">Reference proteome</keyword>
<proteinExistence type="predicted"/>
<feature type="transmembrane region" description="Helical" evidence="1">
    <location>
        <begin position="139"/>
        <end position="159"/>
    </location>
</feature>
<evidence type="ECO:0000313" key="3">
    <source>
        <dbReference type="Proteomes" id="UP000305709"/>
    </source>
</evidence>
<accession>A0A5C4N9L6</accession>
<keyword evidence="1" id="KW-0812">Transmembrane</keyword>
<evidence type="ECO:0008006" key="4">
    <source>
        <dbReference type="Google" id="ProtNLM"/>
    </source>
</evidence>
<gene>
    <name evidence="2" type="ORF">FHG71_11380</name>
</gene>
<dbReference type="RefSeq" id="WP_139081798.1">
    <property type="nucleotide sequence ID" value="NZ_VDFV01000013.1"/>
</dbReference>
<dbReference type="AlphaFoldDB" id="A0A5C4N9L6"/>
<evidence type="ECO:0000256" key="1">
    <source>
        <dbReference type="SAM" id="Phobius"/>
    </source>
</evidence>
<feature type="transmembrane region" description="Helical" evidence="1">
    <location>
        <begin position="15"/>
        <end position="34"/>
    </location>
</feature>
<dbReference type="EMBL" id="VDFV01000013">
    <property type="protein sequence ID" value="TNC71534.1"/>
    <property type="molecule type" value="Genomic_DNA"/>
</dbReference>
<keyword evidence="1" id="KW-0472">Membrane</keyword>